<keyword evidence="1 4" id="KW-0479">Metal-binding</keyword>
<dbReference type="Pfam" id="PF00642">
    <property type="entry name" value="zf-CCCH"/>
    <property type="match status" value="1"/>
</dbReference>
<dbReference type="OMA" id="YKQTGQC"/>
<dbReference type="InterPro" id="IPR000571">
    <property type="entry name" value="Znf_CCCH"/>
</dbReference>
<gene>
    <name evidence="7" type="ORF">KFL_001200240</name>
</gene>
<evidence type="ECO:0000256" key="3">
    <source>
        <dbReference type="ARBA" id="ARBA00022833"/>
    </source>
</evidence>
<feature type="region of interest" description="Disordered" evidence="5">
    <location>
        <begin position="243"/>
        <end position="266"/>
    </location>
</feature>
<dbReference type="STRING" id="105231.A0A1Y1HVP4"/>
<feature type="compositionally biased region" description="Acidic residues" evidence="5">
    <location>
        <begin position="253"/>
        <end position="266"/>
    </location>
</feature>
<dbReference type="OrthoDB" id="25761at2759"/>
<dbReference type="GO" id="GO:0008270">
    <property type="term" value="F:zinc ion binding"/>
    <property type="evidence" value="ECO:0007669"/>
    <property type="project" value="UniProtKB-KW"/>
</dbReference>
<dbReference type="SMART" id="SM00356">
    <property type="entry name" value="ZnF_C3H1"/>
    <property type="match status" value="1"/>
</dbReference>
<dbReference type="EMBL" id="DF237069">
    <property type="protein sequence ID" value="GAQ82700.1"/>
    <property type="molecule type" value="Genomic_DNA"/>
</dbReference>
<organism evidence="7 8">
    <name type="scientific">Klebsormidium nitens</name>
    <name type="common">Green alga</name>
    <name type="synonym">Ulothrix nitens</name>
    <dbReference type="NCBI Taxonomy" id="105231"/>
    <lineage>
        <taxon>Eukaryota</taxon>
        <taxon>Viridiplantae</taxon>
        <taxon>Streptophyta</taxon>
        <taxon>Klebsormidiophyceae</taxon>
        <taxon>Klebsormidiales</taxon>
        <taxon>Klebsormidiaceae</taxon>
        <taxon>Klebsormidium</taxon>
    </lineage>
</organism>
<dbReference type="GO" id="GO:0034247">
    <property type="term" value="P:snoRNA splicing"/>
    <property type="evidence" value="ECO:0000318"/>
    <property type="project" value="GO_Central"/>
</dbReference>
<keyword evidence="3 4" id="KW-0862">Zinc</keyword>
<dbReference type="PANTHER" id="PTHR12930:SF0">
    <property type="entry name" value="RING FINGER PROTEIN 113B"/>
    <property type="match status" value="1"/>
</dbReference>
<feature type="zinc finger region" description="C3H1-type" evidence="4">
    <location>
        <begin position="198"/>
        <end position="226"/>
    </location>
</feature>
<dbReference type="Proteomes" id="UP000054558">
    <property type="component" value="Unassembled WGS sequence"/>
</dbReference>
<dbReference type="AlphaFoldDB" id="A0A1Y1HVP4"/>
<dbReference type="SUPFAM" id="SSF90229">
    <property type="entry name" value="CCCH zinc finger"/>
    <property type="match status" value="1"/>
</dbReference>
<feature type="region of interest" description="Disordered" evidence="5">
    <location>
        <begin position="1"/>
        <end position="102"/>
    </location>
</feature>
<keyword evidence="2 4" id="KW-0863">Zinc-finger</keyword>
<evidence type="ECO:0000313" key="8">
    <source>
        <dbReference type="Proteomes" id="UP000054558"/>
    </source>
</evidence>
<evidence type="ECO:0000259" key="6">
    <source>
        <dbReference type="PROSITE" id="PS50103"/>
    </source>
</evidence>
<feature type="domain" description="C3H1-type" evidence="6">
    <location>
        <begin position="198"/>
        <end position="226"/>
    </location>
</feature>
<evidence type="ECO:0000256" key="2">
    <source>
        <dbReference type="ARBA" id="ARBA00022771"/>
    </source>
</evidence>
<dbReference type="Gene3D" id="4.10.1000.10">
    <property type="entry name" value="Zinc finger, CCCH-type"/>
    <property type="match status" value="1"/>
</dbReference>
<proteinExistence type="predicted"/>
<dbReference type="PROSITE" id="PS50103">
    <property type="entry name" value="ZF_C3H1"/>
    <property type="match status" value="1"/>
</dbReference>
<dbReference type="InterPro" id="IPR036855">
    <property type="entry name" value="Znf_CCCH_sf"/>
</dbReference>
<dbReference type="InterPro" id="IPR039971">
    <property type="entry name" value="CWC24-like"/>
</dbReference>
<reference evidence="7 8" key="1">
    <citation type="journal article" date="2014" name="Nat. Commun.">
        <title>Klebsormidium flaccidum genome reveals primary factors for plant terrestrial adaptation.</title>
        <authorList>
            <person name="Hori K."/>
            <person name="Maruyama F."/>
            <person name="Fujisawa T."/>
            <person name="Togashi T."/>
            <person name="Yamamoto N."/>
            <person name="Seo M."/>
            <person name="Sato S."/>
            <person name="Yamada T."/>
            <person name="Mori H."/>
            <person name="Tajima N."/>
            <person name="Moriyama T."/>
            <person name="Ikeuchi M."/>
            <person name="Watanabe M."/>
            <person name="Wada H."/>
            <person name="Kobayashi K."/>
            <person name="Saito M."/>
            <person name="Masuda T."/>
            <person name="Sasaki-Sekimoto Y."/>
            <person name="Mashiguchi K."/>
            <person name="Awai K."/>
            <person name="Shimojima M."/>
            <person name="Masuda S."/>
            <person name="Iwai M."/>
            <person name="Nobusawa T."/>
            <person name="Narise T."/>
            <person name="Kondo S."/>
            <person name="Saito H."/>
            <person name="Sato R."/>
            <person name="Murakawa M."/>
            <person name="Ihara Y."/>
            <person name="Oshima-Yamada Y."/>
            <person name="Ohtaka K."/>
            <person name="Satoh M."/>
            <person name="Sonobe K."/>
            <person name="Ishii M."/>
            <person name="Ohtani R."/>
            <person name="Kanamori-Sato M."/>
            <person name="Honoki R."/>
            <person name="Miyazaki D."/>
            <person name="Mochizuki H."/>
            <person name="Umetsu J."/>
            <person name="Higashi K."/>
            <person name="Shibata D."/>
            <person name="Kamiya Y."/>
            <person name="Sato N."/>
            <person name="Nakamura Y."/>
            <person name="Tabata S."/>
            <person name="Ida S."/>
            <person name="Kurokawa K."/>
            <person name="Ohta H."/>
        </authorList>
    </citation>
    <scope>NUCLEOTIDE SEQUENCE [LARGE SCALE GENOMIC DNA]</scope>
    <source>
        <strain evidence="7 8">NIES-2285</strain>
    </source>
</reference>
<sequence length="289" mass="31485">MAGVNNGVPAGEQGLPGQAAVPSEAGPERAQAGGGATGGESNIVFKKKAPSKNVRRRARDDGDDDDAAGGASAVVKKSSKQPRWEKDAGTPDEAGAQKKAGFVFDSSRQVQVVGDAGATRTNEMETEFDKDGRALREQQLKKAGQGKEVDDKVYRGMNAYTDHRAGFRREHTIAGEKGGGAHGPLRASAHLRASVRFDYQPDLCKDYKETGYCGFGDACKFMHDRGDYKSGWQMEKEWDEKEKLRKARLAQGVEEEQEDDDEDSDEDALPFACFICRQPFKDPVVVGHR</sequence>
<keyword evidence="8" id="KW-1185">Reference proteome</keyword>
<dbReference type="PANTHER" id="PTHR12930">
    <property type="entry name" value="ZINC FINGER PROTEIN 183"/>
    <property type="match status" value="1"/>
</dbReference>
<dbReference type="GO" id="GO:0005684">
    <property type="term" value="C:U2-type spliceosomal complex"/>
    <property type="evidence" value="ECO:0000318"/>
    <property type="project" value="GO_Central"/>
</dbReference>
<evidence type="ECO:0000256" key="4">
    <source>
        <dbReference type="PROSITE-ProRule" id="PRU00723"/>
    </source>
</evidence>
<feature type="compositionally biased region" description="Basic residues" evidence="5">
    <location>
        <begin position="45"/>
        <end position="57"/>
    </location>
</feature>
<evidence type="ECO:0000313" key="7">
    <source>
        <dbReference type="EMBL" id="GAQ82700.1"/>
    </source>
</evidence>
<evidence type="ECO:0000256" key="1">
    <source>
        <dbReference type="ARBA" id="ARBA00022723"/>
    </source>
</evidence>
<name>A0A1Y1HVP4_KLENI</name>
<accession>A0A1Y1HVP4</accession>
<evidence type="ECO:0000256" key="5">
    <source>
        <dbReference type="SAM" id="MobiDB-lite"/>
    </source>
</evidence>
<protein>
    <recommendedName>
        <fullName evidence="6">C3H1-type domain-containing protein</fullName>
    </recommendedName>
</protein>